<evidence type="ECO:0000313" key="2">
    <source>
        <dbReference type="EMBL" id="MBW6529686.1"/>
    </source>
</evidence>
<protein>
    <submittedName>
        <fullName evidence="2">Glycosyl hydrolase</fullName>
    </submittedName>
</protein>
<accession>A0ABS7BJ97</accession>
<keyword evidence="3" id="KW-1185">Reference proteome</keyword>
<proteinExistence type="inferred from homology"/>
<evidence type="ECO:0000256" key="1">
    <source>
        <dbReference type="ARBA" id="ARBA00010646"/>
    </source>
</evidence>
<dbReference type="GO" id="GO:0016787">
    <property type="term" value="F:hydrolase activity"/>
    <property type="evidence" value="ECO:0007669"/>
    <property type="project" value="UniProtKB-KW"/>
</dbReference>
<dbReference type="Proteomes" id="UP000759103">
    <property type="component" value="Unassembled WGS sequence"/>
</dbReference>
<dbReference type="PANTHER" id="PTHR34135">
    <property type="entry name" value="LYSOZYME"/>
    <property type="match status" value="1"/>
</dbReference>
<evidence type="ECO:0000313" key="3">
    <source>
        <dbReference type="Proteomes" id="UP000759103"/>
    </source>
</evidence>
<dbReference type="Pfam" id="PF01183">
    <property type="entry name" value="Glyco_hydro_25"/>
    <property type="match status" value="1"/>
</dbReference>
<dbReference type="InterPro" id="IPR002053">
    <property type="entry name" value="Glyco_hydro_25"/>
</dbReference>
<comment type="caution">
    <text evidence="2">The sequence shown here is derived from an EMBL/GenBank/DDBJ whole genome shotgun (WGS) entry which is preliminary data.</text>
</comment>
<keyword evidence="2" id="KW-0378">Hydrolase</keyword>
<dbReference type="InterPro" id="IPR017853">
    <property type="entry name" value="GH"/>
</dbReference>
<dbReference type="EMBL" id="JAHXZN010000001">
    <property type="protein sequence ID" value="MBW6529686.1"/>
    <property type="molecule type" value="Genomic_DNA"/>
</dbReference>
<sequence>MILGAIALAGVAAWQVALRWRPAVERYPVQGVDVSEATGDVVWPVLKGEGADFGYAVATSGARTRDRAFQTNWDEMARAGLRRGAIHVFSFCQSPRAQADSFNTVVPRDPAALPVAISFRYAEDCPDRPERAALVAGVADMIARIETHTGKPVVLKVARDVERDYRLTEAFDRPLWAVGNFLRPGYGARVWRMWRATDLRRVDGVDGPVNWDVVELG</sequence>
<name>A0ABS7BJ97_9SPHN</name>
<comment type="similarity">
    <text evidence="1">Belongs to the glycosyl hydrolase 25 family.</text>
</comment>
<dbReference type="PROSITE" id="PS51904">
    <property type="entry name" value="GLYCOSYL_HYDROL_F25_2"/>
    <property type="match status" value="1"/>
</dbReference>
<organism evidence="2 3">
    <name type="scientific">Sphingomonas citri</name>
    <dbReference type="NCBI Taxonomy" id="2862499"/>
    <lineage>
        <taxon>Bacteria</taxon>
        <taxon>Pseudomonadati</taxon>
        <taxon>Pseudomonadota</taxon>
        <taxon>Alphaproteobacteria</taxon>
        <taxon>Sphingomonadales</taxon>
        <taxon>Sphingomonadaceae</taxon>
        <taxon>Sphingomonas</taxon>
    </lineage>
</organism>
<gene>
    <name evidence="2" type="ORF">KZ820_02970</name>
</gene>
<dbReference type="PANTHER" id="PTHR34135:SF2">
    <property type="entry name" value="LYSOZYME"/>
    <property type="match status" value="1"/>
</dbReference>
<dbReference type="SUPFAM" id="SSF51445">
    <property type="entry name" value="(Trans)glycosidases"/>
    <property type="match status" value="1"/>
</dbReference>
<dbReference type="RefSeq" id="WP_219747190.1">
    <property type="nucleotide sequence ID" value="NZ_JAHXZN010000001.1"/>
</dbReference>
<dbReference type="Gene3D" id="3.20.20.80">
    <property type="entry name" value="Glycosidases"/>
    <property type="match status" value="1"/>
</dbReference>
<reference evidence="2 3" key="1">
    <citation type="submission" date="2021-07" db="EMBL/GenBank/DDBJ databases">
        <title>Sphingomonas sp.</title>
        <authorList>
            <person name="Feng G."/>
            <person name="Li J."/>
            <person name="Pan M."/>
        </authorList>
    </citation>
    <scope>NUCLEOTIDE SEQUENCE [LARGE SCALE GENOMIC DNA]</scope>
    <source>
        <strain evidence="2 3">RRHST34</strain>
    </source>
</reference>